<gene>
    <name evidence="3" type="ORF">MIND_00935000</name>
</gene>
<dbReference type="Proteomes" id="UP000636479">
    <property type="component" value="Unassembled WGS sequence"/>
</dbReference>
<reference evidence="3" key="1">
    <citation type="submission" date="2020-05" db="EMBL/GenBank/DDBJ databases">
        <title>Mycena genomes resolve the evolution of fungal bioluminescence.</title>
        <authorList>
            <person name="Tsai I.J."/>
        </authorList>
    </citation>
    <scope>NUCLEOTIDE SEQUENCE</scope>
    <source>
        <strain evidence="3">171206Taipei</strain>
    </source>
</reference>
<keyword evidence="1" id="KW-1133">Transmembrane helix</keyword>
<proteinExistence type="predicted"/>
<feature type="transmembrane region" description="Helical" evidence="1">
    <location>
        <begin position="281"/>
        <end position="303"/>
    </location>
</feature>
<accession>A0A8H6SFR1</accession>
<comment type="caution">
    <text evidence="3">The sequence shown here is derived from an EMBL/GenBank/DDBJ whole genome shotgun (WGS) entry which is preliminary data.</text>
</comment>
<keyword evidence="1" id="KW-0472">Membrane</keyword>
<name>A0A8H6SFR1_9AGAR</name>
<organism evidence="3 4">
    <name type="scientific">Mycena indigotica</name>
    <dbReference type="NCBI Taxonomy" id="2126181"/>
    <lineage>
        <taxon>Eukaryota</taxon>
        <taxon>Fungi</taxon>
        <taxon>Dikarya</taxon>
        <taxon>Basidiomycota</taxon>
        <taxon>Agaricomycotina</taxon>
        <taxon>Agaricomycetes</taxon>
        <taxon>Agaricomycetidae</taxon>
        <taxon>Agaricales</taxon>
        <taxon>Marasmiineae</taxon>
        <taxon>Mycenaceae</taxon>
        <taxon>Mycena</taxon>
    </lineage>
</organism>
<evidence type="ECO:0000313" key="4">
    <source>
        <dbReference type="Proteomes" id="UP000636479"/>
    </source>
</evidence>
<evidence type="ECO:0000256" key="1">
    <source>
        <dbReference type="SAM" id="Phobius"/>
    </source>
</evidence>
<dbReference type="EMBL" id="JACAZF010000008">
    <property type="protein sequence ID" value="KAF7297025.1"/>
    <property type="molecule type" value="Genomic_DNA"/>
</dbReference>
<dbReference type="AlphaFoldDB" id="A0A8H6SFR1"/>
<feature type="chain" id="PRO_5034542909" evidence="2">
    <location>
        <begin position="23"/>
        <end position="314"/>
    </location>
</feature>
<protein>
    <submittedName>
        <fullName evidence="3">Uncharacterized protein</fullName>
    </submittedName>
</protein>
<keyword evidence="4" id="KW-1185">Reference proteome</keyword>
<evidence type="ECO:0000313" key="3">
    <source>
        <dbReference type="EMBL" id="KAF7297025.1"/>
    </source>
</evidence>
<sequence>MYFSTILPSILLALPTRMLVSGVRLVPTNADAFDKERGAPPGSSAADLLFYWHDDDDSGDHNMVATTVYMMTNGGNGTLSDTTANGYPLEAVAVQFNSSHFKFELKQSNVPWLAIFPCTSGSKAGNSSALIENAERLGAVAALTYTEGSVYAYCNLTDNNPPTKLPIYATENWAHAFNVFSDELPGLFKPSKVPYYDPDALTNLAANISADLNALKGESFAPVLIKTPVILARIPPVASNVTAAVAQVASSLSVVAASRTAAATRPSTSPSSALRSIRSPVLAGSTLALVAVAFALLTLYCLCGSADLSLRPLL</sequence>
<dbReference type="GeneID" id="59348488"/>
<keyword evidence="2" id="KW-0732">Signal</keyword>
<dbReference type="RefSeq" id="XP_037217384.1">
    <property type="nucleotide sequence ID" value="XM_037365972.1"/>
</dbReference>
<keyword evidence="1" id="KW-0812">Transmembrane</keyword>
<dbReference type="OrthoDB" id="3034444at2759"/>
<evidence type="ECO:0000256" key="2">
    <source>
        <dbReference type="SAM" id="SignalP"/>
    </source>
</evidence>
<feature type="signal peptide" evidence="2">
    <location>
        <begin position="1"/>
        <end position="22"/>
    </location>
</feature>